<accession>A0A2S6MZ46</accession>
<gene>
    <name evidence="1" type="ORF">CCR94_19415</name>
</gene>
<dbReference type="OrthoDB" id="1082056at2"/>
<name>A0A2S6MZ46_9HYPH</name>
<dbReference type="AlphaFoldDB" id="A0A2S6MZ46"/>
<keyword evidence="2" id="KW-1185">Reference proteome</keyword>
<evidence type="ECO:0000313" key="2">
    <source>
        <dbReference type="Proteomes" id="UP000239089"/>
    </source>
</evidence>
<dbReference type="RefSeq" id="WP_104509483.1">
    <property type="nucleotide sequence ID" value="NZ_JACIGC010000008.1"/>
</dbReference>
<reference evidence="1 2" key="1">
    <citation type="journal article" date="2018" name="Arch. Microbiol.">
        <title>New insights into the metabolic potential of the phototrophic purple bacterium Rhodopila globiformis DSM 161(T) from its draft genome sequence and evidence for a vanadium-dependent nitrogenase.</title>
        <authorList>
            <person name="Imhoff J.F."/>
            <person name="Rahn T."/>
            <person name="Kunzel S."/>
            <person name="Neulinger S.C."/>
        </authorList>
    </citation>
    <scope>NUCLEOTIDE SEQUENCE [LARGE SCALE GENOMIC DNA]</scope>
    <source>
        <strain evidence="1 2">DSM 16996</strain>
    </source>
</reference>
<proteinExistence type="predicted"/>
<sequence length="619" mass="65428">MTQYFGTASGAPAAGEARAGDLGAWAPWLAVLVALAGYLLLGSDRVLDIWRHGAFYDTDDATRMVQVRDLLAGQAWYDMTAWRFDPPHGMFSHWARVVDAPLAALVLLFRLFLDGVLAERAARIAFPALLAMGLFVAGLYAARVFAGRSMRLFGVAAMLFCGVLFWQFPAGRIDHHAPQITALLVAVAAMAACFGKVETRKASALSGVMTALSLSIGLENLPFLALVAAAPMALYVWRGLEARETLYGFACGLAGALIPLFLATVGPKHWFFPACDALSAPYVLACLAGCVAYALMARFGAASPPRARLAVAGLACLCAVAPLGLMPAACLADPYYGIDPLVRKYWLDPNPEVISIVRQAQLDANLALLLVAPTLVGLVAALFGVWRCSGSARARWAFLAAQIALGVVLGALHIRIFSTVMPLVAIGLLAPVAFIREAVESRVSEQTRGLIGALTGLIALFALSNMGLMIELPEIGPAAPTDIGAGRDRCMNSASYEPLRALEPGLAVSMISPGAYLLAHTDLGVMAGPYHRNRGNRGALDILFAPPDKAEALARAAGARYVILCWGADAAASWKSWSPDGLAARIAQGSVPGWLRPVQVENTPVHVYELVGAGENSAN</sequence>
<evidence type="ECO:0000313" key="1">
    <source>
        <dbReference type="EMBL" id="PPQ27645.1"/>
    </source>
</evidence>
<protein>
    <recommendedName>
        <fullName evidence="3">Glycosyltransferase RgtA/B/C/D-like domain-containing protein</fullName>
    </recommendedName>
</protein>
<organism evidence="1 2">
    <name type="scientific">Rhodoblastus sphagnicola</name>
    <dbReference type="NCBI Taxonomy" id="333368"/>
    <lineage>
        <taxon>Bacteria</taxon>
        <taxon>Pseudomonadati</taxon>
        <taxon>Pseudomonadota</taxon>
        <taxon>Alphaproteobacteria</taxon>
        <taxon>Hyphomicrobiales</taxon>
        <taxon>Rhodoblastaceae</taxon>
        <taxon>Rhodoblastus</taxon>
    </lineage>
</organism>
<dbReference type="Proteomes" id="UP000239089">
    <property type="component" value="Unassembled WGS sequence"/>
</dbReference>
<evidence type="ECO:0008006" key="3">
    <source>
        <dbReference type="Google" id="ProtNLM"/>
    </source>
</evidence>
<comment type="caution">
    <text evidence="1">The sequence shown here is derived from an EMBL/GenBank/DDBJ whole genome shotgun (WGS) entry which is preliminary data.</text>
</comment>
<dbReference type="EMBL" id="NHSJ01000121">
    <property type="protein sequence ID" value="PPQ27645.1"/>
    <property type="molecule type" value="Genomic_DNA"/>
</dbReference>